<dbReference type="OrthoDB" id="5582699at2"/>
<dbReference type="Pfam" id="PF12833">
    <property type="entry name" value="HTH_18"/>
    <property type="match status" value="1"/>
</dbReference>
<dbReference type="PROSITE" id="PS01124">
    <property type="entry name" value="HTH_ARAC_FAMILY_2"/>
    <property type="match status" value="1"/>
</dbReference>
<accession>A0A0D0PAL4</accession>
<dbReference type="InterPro" id="IPR018060">
    <property type="entry name" value="HTH_AraC"/>
</dbReference>
<dbReference type="Pfam" id="PF12625">
    <property type="entry name" value="Arabinose_bd"/>
    <property type="match status" value="1"/>
</dbReference>
<evidence type="ECO:0000259" key="4">
    <source>
        <dbReference type="PROSITE" id="PS01124"/>
    </source>
</evidence>
<dbReference type="PANTHER" id="PTHR47894">
    <property type="entry name" value="HTH-TYPE TRANSCRIPTIONAL REGULATOR GADX"/>
    <property type="match status" value="1"/>
</dbReference>
<dbReference type="SMART" id="SM00342">
    <property type="entry name" value="HTH_ARAC"/>
    <property type="match status" value="1"/>
</dbReference>
<evidence type="ECO:0000256" key="2">
    <source>
        <dbReference type="ARBA" id="ARBA00023125"/>
    </source>
</evidence>
<dbReference type="InterPro" id="IPR032687">
    <property type="entry name" value="AraC-type_N"/>
</dbReference>
<dbReference type="GO" id="GO:0005829">
    <property type="term" value="C:cytosol"/>
    <property type="evidence" value="ECO:0007669"/>
    <property type="project" value="TreeGrafter"/>
</dbReference>
<dbReference type="SUPFAM" id="SSF46689">
    <property type="entry name" value="Homeodomain-like"/>
    <property type="match status" value="1"/>
</dbReference>
<dbReference type="InterPro" id="IPR009057">
    <property type="entry name" value="Homeodomain-like_sf"/>
</dbReference>
<gene>
    <name evidence="5" type="ORF">RL74_19320</name>
</gene>
<dbReference type="GO" id="GO:0003700">
    <property type="term" value="F:DNA-binding transcription factor activity"/>
    <property type="evidence" value="ECO:0007669"/>
    <property type="project" value="InterPro"/>
</dbReference>
<dbReference type="EMBL" id="JXNZ01000201">
    <property type="protein sequence ID" value="KIQ57732.1"/>
    <property type="molecule type" value="Genomic_DNA"/>
</dbReference>
<proteinExistence type="predicted"/>
<dbReference type="Gene3D" id="1.10.10.60">
    <property type="entry name" value="Homeodomain-like"/>
    <property type="match status" value="1"/>
</dbReference>
<reference evidence="5 6" key="1">
    <citation type="submission" date="2015-01" db="EMBL/GenBank/DDBJ databases">
        <title>Draft Genome Sequence of the Biocontrol and Plant Growth-Promoting Rhizobacteria (PGPR) Pseudomonas fluorescens UM270.</title>
        <authorList>
            <person name="Hernandez-Salmeron J.E."/>
            <person name="Santoyo G."/>
            <person name="Moreno-Hagelsieb G."/>
            <person name="Hernandez-Leon R."/>
        </authorList>
    </citation>
    <scope>NUCLEOTIDE SEQUENCE [LARGE SCALE GENOMIC DNA]</scope>
    <source>
        <strain evidence="5 6">UM270</strain>
    </source>
</reference>
<dbReference type="PANTHER" id="PTHR47894:SF1">
    <property type="entry name" value="HTH-TYPE TRANSCRIPTIONAL REGULATOR VQSM"/>
    <property type="match status" value="1"/>
</dbReference>
<dbReference type="AlphaFoldDB" id="A0A0D0PAL4"/>
<feature type="domain" description="HTH araC/xylS-type" evidence="4">
    <location>
        <begin position="244"/>
        <end position="341"/>
    </location>
</feature>
<dbReference type="RefSeq" id="WP_042731406.1">
    <property type="nucleotide sequence ID" value="NZ_JXNZ01000201.1"/>
</dbReference>
<keyword evidence="2" id="KW-0238">DNA-binding</keyword>
<protein>
    <submittedName>
        <fullName evidence="5">AraC family transcriptional regulator</fullName>
    </submittedName>
</protein>
<keyword evidence="3" id="KW-0804">Transcription</keyword>
<organism evidence="5 6">
    <name type="scientific">Pseudomonas fluorescens</name>
    <dbReference type="NCBI Taxonomy" id="294"/>
    <lineage>
        <taxon>Bacteria</taxon>
        <taxon>Pseudomonadati</taxon>
        <taxon>Pseudomonadota</taxon>
        <taxon>Gammaproteobacteria</taxon>
        <taxon>Pseudomonadales</taxon>
        <taxon>Pseudomonadaceae</taxon>
        <taxon>Pseudomonas</taxon>
    </lineage>
</organism>
<evidence type="ECO:0000256" key="3">
    <source>
        <dbReference type="ARBA" id="ARBA00023163"/>
    </source>
</evidence>
<keyword evidence="1" id="KW-0805">Transcription regulation</keyword>
<dbReference type="PATRIC" id="fig|294.124.peg.3981"/>
<evidence type="ECO:0000256" key="1">
    <source>
        <dbReference type="ARBA" id="ARBA00023015"/>
    </source>
</evidence>
<evidence type="ECO:0000313" key="5">
    <source>
        <dbReference type="EMBL" id="KIQ57732.1"/>
    </source>
</evidence>
<dbReference type="Proteomes" id="UP000032101">
    <property type="component" value="Unassembled WGS sequence"/>
</dbReference>
<evidence type="ECO:0000313" key="6">
    <source>
        <dbReference type="Proteomes" id="UP000032101"/>
    </source>
</evidence>
<name>A0A0D0PAL4_PSEFL</name>
<comment type="caution">
    <text evidence="5">The sequence shown here is derived from an EMBL/GenBank/DDBJ whole genome shotgun (WGS) entry which is preliminary data.</text>
</comment>
<sequence>MQMKVIDPTYELALVSPFLLQTLAEVVADKGFDAASLCRGLGFGLDDLQDPAQRISYRQAVIMIQRALKLLPDQGLGLWVGDRNVLGTLGLLGHVLSLCETLRDAFALGVRYQHTTGGIAVTSVEEAAEQIRVEATCRLPFAEIQVFAVEEFFASLMVYGRALAGPDFKPEAVEFMHAAPSYAREYQRILGPEVRFGCRHNRMLINVRWLDMRLPNHHPLALRQALALLEQEAAQVHQKIDLIQAVERAIARDLTRGSHIEKIASDLNMSSRTLRRRLTEHSLTFEALLEQVRRGRTLNLLANPDLSIERITEEVGYSDVRSFRRAFRRWTGMSPSAFRSEGAEARL</sequence>
<dbReference type="GO" id="GO:0000976">
    <property type="term" value="F:transcription cis-regulatory region binding"/>
    <property type="evidence" value="ECO:0007669"/>
    <property type="project" value="TreeGrafter"/>
</dbReference>